<name>A0ABV6V0J0_9ACTN</name>
<dbReference type="Proteomes" id="UP001592528">
    <property type="component" value="Unassembled WGS sequence"/>
</dbReference>
<evidence type="ECO:0000313" key="2">
    <source>
        <dbReference type="EMBL" id="MFC1407173.1"/>
    </source>
</evidence>
<gene>
    <name evidence="2" type="ORF">ACEZDJ_38405</name>
</gene>
<proteinExistence type="predicted"/>
<evidence type="ECO:0000256" key="1">
    <source>
        <dbReference type="SAM" id="Phobius"/>
    </source>
</evidence>
<dbReference type="RefSeq" id="WP_030266303.1">
    <property type="nucleotide sequence ID" value="NZ_JBHEZZ010000039.1"/>
</dbReference>
<keyword evidence="1" id="KW-1133">Transmembrane helix</keyword>
<evidence type="ECO:0000313" key="3">
    <source>
        <dbReference type="Proteomes" id="UP001592528"/>
    </source>
</evidence>
<protein>
    <submittedName>
        <fullName evidence="2">SCO6880 family protein</fullName>
    </submittedName>
</protein>
<organism evidence="2 3">
    <name type="scientific">Streptacidiphilus cavernicola</name>
    <dbReference type="NCBI Taxonomy" id="3342716"/>
    <lineage>
        <taxon>Bacteria</taxon>
        <taxon>Bacillati</taxon>
        <taxon>Actinomycetota</taxon>
        <taxon>Actinomycetes</taxon>
        <taxon>Kitasatosporales</taxon>
        <taxon>Streptomycetaceae</taxon>
        <taxon>Streptacidiphilus</taxon>
    </lineage>
</organism>
<reference evidence="2 3" key="1">
    <citation type="submission" date="2024-09" db="EMBL/GenBank/DDBJ databases">
        <authorList>
            <person name="Lee S.D."/>
        </authorList>
    </citation>
    <scope>NUCLEOTIDE SEQUENCE [LARGE SCALE GENOMIC DNA]</scope>
    <source>
        <strain evidence="2 3">N1-5</strain>
    </source>
</reference>
<dbReference type="NCBIfam" id="NF042935">
    <property type="entry name" value="SCO6880_fam"/>
    <property type="match status" value="1"/>
</dbReference>
<accession>A0ABV6V0J0</accession>
<dbReference type="InterPro" id="IPR049978">
    <property type="entry name" value="SCO6880-like"/>
</dbReference>
<keyword evidence="1" id="KW-0472">Membrane</keyword>
<keyword evidence="3" id="KW-1185">Reference proteome</keyword>
<comment type="caution">
    <text evidence="2">The sequence shown here is derived from an EMBL/GenBank/DDBJ whole genome shotgun (WGS) entry which is preliminary data.</text>
</comment>
<keyword evidence="1" id="KW-0812">Transmembrane</keyword>
<sequence length="516" mass="55170">MSDTQSTSTSRTYFGWQQEKVAFMFGMSAQRAAMLGGGVLLAIWPLAASRLQAGLVTWPLSLLLVALAYVRIAGRTVDEWAVAYVSFSLLRNRQQNRFLSGPFNPATKAGGDASPSMDLPGILAPLTILEADTGNGQTMAVIHNRADRTFSAVARIRFPGIGLVDSSRRDQRVAGWGQLLSGLCSEGSPIIRVQALQRLVPESGAALHRWHEDHLADSAPAAAVEITSSLLGTATLATSQREAYLVFTMDSARAAGPIKNAGGGTVGAAAVLVRHLRALTTSIGSADLQVEGWLAPRDLAEVLRTAFDPHSARMLAERRAKANAAAVRGLEPTAEPGVSVGVAGPVAAESARAYYSHDGAQSVTYWVAEWPRNKVYSTALAPLLGEGEHRRAFSLHVEPLTPRAAEREVMRERTARHVAVSMRHKSGQIVPEHEKAALHRAEAQDAERAAGHGLVRFSAYVTVTVTDPADLEDACSALEADASGARIELQRLWFAQDVGFACGALPVGMGLPKKRW</sequence>
<feature type="transmembrane region" description="Helical" evidence="1">
    <location>
        <begin position="21"/>
        <end position="45"/>
    </location>
</feature>
<dbReference type="EMBL" id="JBHEZZ010000039">
    <property type="protein sequence ID" value="MFC1407173.1"/>
    <property type="molecule type" value="Genomic_DNA"/>
</dbReference>